<name>A0ABT9BEN2_9BACT</name>
<dbReference type="RefSeq" id="WP_305008073.1">
    <property type="nucleotide sequence ID" value="NZ_JAUQSY010000013.1"/>
</dbReference>
<evidence type="ECO:0000313" key="2">
    <source>
        <dbReference type="EMBL" id="MDO7876692.1"/>
    </source>
</evidence>
<reference evidence="2" key="1">
    <citation type="submission" date="2023-07" db="EMBL/GenBank/DDBJ databases">
        <authorList>
            <person name="Kim M.K."/>
        </authorList>
    </citation>
    <scope>NUCLEOTIDE SEQUENCE</scope>
    <source>
        <strain evidence="2">ASUV-10-1</strain>
    </source>
</reference>
<evidence type="ECO:0000313" key="3">
    <source>
        <dbReference type="Proteomes" id="UP001176429"/>
    </source>
</evidence>
<dbReference type="EMBL" id="JAUQSY010000013">
    <property type="protein sequence ID" value="MDO7876692.1"/>
    <property type="molecule type" value="Genomic_DNA"/>
</dbReference>
<dbReference type="InterPro" id="IPR019052">
    <property type="entry name" value="DUF2383"/>
</dbReference>
<dbReference type="Pfam" id="PF09537">
    <property type="entry name" value="DUF2383"/>
    <property type="match status" value="1"/>
</dbReference>
<feature type="domain" description="DUF2383" evidence="1">
    <location>
        <begin position="76"/>
        <end position="183"/>
    </location>
</feature>
<comment type="caution">
    <text evidence="2">The sequence shown here is derived from an EMBL/GenBank/DDBJ whole genome shotgun (WGS) entry which is preliminary data.</text>
</comment>
<proteinExistence type="predicted"/>
<protein>
    <submittedName>
        <fullName evidence="2">PA2169 family four-helix-bundle protein</fullName>
    </submittedName>
</protein>
<evidence type="ECO:0000259" key="1">
    <source>
        <dbReference type="Pfam" id="PF09537"/>
    </source>
</evidence>
<organism evidence="2 3">
    <name type="scientific">Hymenobacter aranciens</name>
    <dbReference type="NCBI Taxonomy" id="3063996"/>
    <lineage>
        <taxon>Bacteria</taxon>
        <taxon>Pseudomonadati</taxon>
        <taxon>Bacteroidota</taxon>
        <taxon>Cytophagia</taxon>
        <taxon>Cytophagales</taxon>
        <taxon>Hymenobacteraceae</taxon>
        <taxon>Hymenobacter</taxon>
    </lineage>
</organism>
<gene>
    <name evidence="2" type="ORF">Q5H93_18245</name>
</gene>
<dbReference type="InterPro" id="IPR011971">
    <property type="entry name" value="CHP02284"/>
</dbReference>
<dbReference type="InterPro" id="IPR012347">
    <property type="entry name" value="Ferritin-like"/>
</dbReference>
<dbReference type="Gene3D" id="1.20.1260.10">
    <property type="match status" value="1"/>
</dbReference>
<keyword evidence="3" id="KW-1185">Reference proteome</keyword>
<accession>A0ABT9BEN2</accession>
<sequence>MDPYQTSRAAADHYARNTQPARYARRSGTLGGLLGGIGKASTVQKVVGGALLAFGVGLLLSRKAKTLGTATPSAPAEALHELLLFVNDRVAGYERAVEHSQDAELRGYYKQLVSQSQQFAGQLNTYLTQAGSERETSTTVKGKLYRAFMDAGATLTGHDDAAILAANIHGETWAFKAYTEALADPTLTGAARLEVARQHGLSQETLKRLEKLAEKAE</sequence>
<dbReference type="NCBIfam" id="TIGR02284">
    <property type="entry name" value="PA2169 family four-helix-bundle protein"/>
    <property type="match status" value="1"/>
</dbReference>
<dbReference type="Proteomes" id="UP001176429">
    <property type="component" value="Unassembled WGS sequence"/>
</dbReference>